<proteinExistence type="predicted"/>
<dbReference type="InterPro" id="IPR023298">
    <property type="entry name" value="ATPase_P-typ_TM_dom_sf"/>
</dbReference>
<dbReference type="Pfam" id="PF00689">
    <property type="entry name" value="Cation_ATPase_C"/>
    <property type="match status" value="1"/>
</dbReference>
<evidence type="ECO:0000256" key="9">
    <source>
        <dbReference type="ARBA" id="ARBA00022989"/>
    </source>
</evidence>
<feature type="transmembrane region" description="Helical" evidence="11">
    <location>
        <begin position="141"/>
        <end position="162"/>
    </location>
</feature>
<dbReference type="PROSITE" id="PS01229">
    <property type="entry name" value="COF_2"/>
    <property type="match status" value="1"/>
</dbReference>
<evidence type="ECO:0000256" key="4">
    <source>
        <dbReference type="ARBA" id="ARBA00022723"/>
    </source>
</evidence>
<evidence type="ECO:0000259" key="12">
    <source>
        <dbReference type="Pfam" id="PF00689"/>
    </source>
</evidence>
<dbReference type="NCBIfam" id="TIGR01657">
    <property type="entry name" value="P-ATPase-V"/>
    <property type="match status" value="1"/>
</dbReference>
<feature type="domain" description="Cation-transporting P-type ATPase C-terminal" evidence="12">
    <location>
        <begin position="651"/>
        <end position="825"/>
    </location>
</feature>
<dbReference type="InterPro" id="IPR044492">
    <property type="entry name" value="P_typ_ATPase_HD_dom"/>
</dbReference>
<reference evidence="13 14" key="1">
    <citation type="submission" date="2023-04" db="EMBL/GenBank/DDBJ databases">
        <title>Genome of Basidiobolus ranarum AG-B5.</title>
        <authorList>
            <person name="Stajich J.E."/>
            <person name="Carter-House D."/>
            <person name="Gryganskyi A."/>
        </authorList>
    </citation>
    <scope>NUCLEOTIDE SEQUENCE [LARGE SCALE GENOMIC DNA]</scope>
    <source>
        <strain evidence="13 14">AG-B5</strain>
    </source>
</reference>
<keyword evidence="3 11" id="KW-0812">Transmembrane</keyword>
<dbReference type="Proteomes" id="UP001479436">
    <property type="component" value="Unassembled WGS sequence"/>
</dbReference>
<dbReference type="InterPro" id="IPR018303">
    <property type="entry name" value="ATPase_P-typ_P_site"/>
</dbReference>
<dbReference type="SUPFAM" id="SSF81665">
    <property type="entry name" value="Calcium ATPase, transmembrane domain M"/>
    <property type="match status" value="1"/>
</dbReference>
<comment type="subcellular location">
    <subcellularLocation>
        <location evidence="1">Membrane</location>
        <topology evidence="1">Multi-pass membrane protein</topology>
    </subcellularLocation>
</comment>
<dbReference type="SUPFAM" id="SSF81660">
    <property type="entry name" value="Metal cation-transporting ATPase, ATP-binding domain N"/>
    <property type="match status" value="1"/>
</dbReference>
<dbReference type="Pfam" id="PF13246">
    <property type="entry name" value="Cation_ATPase"/>
    <property type="match status" value="1"/>
</dbReference>
<protein>
    <recommendedName>
        <fullName evidence="12">Cation-transporting P-type ATPase C-terminal domain-containing protein</fullName>
    </recommendedName>
</protein>
<gene>
    <name evidence="13" type="ORF">K7432_016381</name>
</gene>
<feature type="transmembrane region" description="Helical" evidence="11">
    <location>
        <begin position="773"/>
        <end position="792"/>
    </location>
</feature>
<keyword evidence="8" id="KW-1278">Translocase</keyword>
<keyword evidence="14" id="KW-1185">Reference proteome</keyword>
<dbReference type="InterPro" id="IPR006068">
    <property type="entry name" value="ATPase_P-typ_cation-transptr_C"/>
</dbReference>
<dbReference type="InterPro" id="IPR036412">
    <property type="entry name" value="HAD-like_sf"/>
</dbReference>
<accession>A0ABR2VLP2</accession>
<feature type="transmembrane region" description="Helical" evidence="11">
    <location>
        <begin position="102"/>
        <end position="121"/>
    </location>
</feature>
<evidence type="ECO:0000256" key="1">
    <source>
        <dbReference type="ARBA" id="ARBA00004141"/>
    </source>
</evidence>
<keyword evidence="9 11" id="KW-1133">Transmembrane helix</keyword>
<evidence type="ECO:0000256" key="2">
    <source>
        <dbReference type="ARBA" id="ARBA00022553"/>
    </source>
</evidence>
<dbReference type="Gene3D" id="3.40.1110.10">
    <property type="entry name" value="Calcium-transporting ATPase, cytoplasmic domain N"/>
    <property type="match status" value="1"/>
</dbReference>
<keyword evidence="10 11" id="KW-0472">Membrane</keyword>
<dbReference type="Gene3D" id="2.70.150.10">
    <property type="entry name" value="Calcium-transporting ATPase, cytoplasmic transduction domain A"/>
    <property type="match status" value="1"/>
</dbReference>
<name>A0ABR2VLP2_9FUNG</name>
<feature type="transmembrane region" description="Helical" evidence="11">
    <location>
        <begin position="732"/>
        <end position="761"/>
    </location>
</feature>
<dbReference type="InterPro" id="IPR001757">
    <property type="entry name" value="P_typ_ATPase"/>
</dbReference>
<evidence type="ECO:0000256" key="6">
    <source>
        <dbReference type="ARBA" id="ARBA00022840"/>
    </source>
</evidence>
<keyword evidence="7" id="KW-0460">Magnesium</keyword>
<dbReference type="PROSITE" id="PS00154">
    <property type="entry name" value="ATPASE_E1_E2"/>
    <property type="match status" value="1"/>
</dbReference>
<feature type="transmembrane region" description="Helical" evidence="11">
    <location>
        <begin position="812"/>
        <end position="833"/>
    </location>
</feature>
<evidence type="ECO:0000313" key="13">
    <source>
        <dbReference type="EMBL" id="KAK9679165.1"/>
    </source>
</evidence>
<dbReference type="Gene3D" id="1.20.1110.10">
    <property type="entry name" value="Calcium-transporting ATPase, transmembrane domain"/>
    <property type="match status" value="1"/>
</dbReference>
<dbReference type="NCBIfam" id="TIGR01494">
    <property type="entry name" value="ATPase_P-type"/>
    <property type="match status" value="2"/>
</dbReference>
<evidence type="ECO:0000256" key="3">
    <source>
        <dbReference type="ARBA" id="ARBA00022692"/>
    </source>
</evidence>
<evidence type="ECO:0000256" key="8">
    <source>
        <dbReference type="ARBA" id="ARBA00022967"/>
    </source>
</evidence>
<evidence type="ECO:0000256" key="10">
    <source>
        <dbReference type="ARBA" id="ARBA00023136"/>
    </source>
</evidence>
<organism evidence="13 14">
    <name type="scientific">Basidiobolus ranarum</name>
    <dbReference type="NCBI Taxonomy" id="34480"/>
    <lineage>
        <taxon>Eukaryota</taxon>
        <taxon>Fungi</taxon>
        <taxon>Fungi incertae sedis</taxon>
        <taxon>Zoopagomycota</taxon>
        <taxon>Entomophthoromycotina</taxon>
        <taxon>Basidiobolomycetes</taxon>
        <taxon>Basidiobolales</taxon>
        <taxon>Basidiobolaceae</taxon>
        <taxon>Basidiobolus</taxon>
    </lineage>
</organism>
<evidence type="ECO:0000256" key="11">
    <source>
        <dbReference type="SAM" id="Phobius"/>
    </source>
</evidence>
<dbReference type="SFLD" id="SFLDF00027">
    <property type="entry name" value="p-type_atpase"/>
    <property type="match status" value="1"/>
</dbReference>
<dbReference type="PRINTS" id="PR00119">
    <property type="entry name" value="CATATPASE"/>
</dbReference>
<feature type="transmembrane region" description="Helical" evidence="11">
    <location>
        <begin position="691"/>
        <end position="712"/>
    </location>
</feature>
<dbReference type="InterPro" id="IPR023214">
    <property type="entry name" value="HAD_sf"/>
</dbReference>
<keyword evidence="5" id="KW-0547">Nucleotide-binding</keyword>
<evidence type="ECO:0000256" key="5">
    <source>
        <dbReference type="ARBA" id="ARBA00022741"/>
    </source>
</evidence>
<keyword evidence="4" id="KW-0479">Metal-binding</keyword>
<dbReference type="PANTHER" id="PTHR45630:SF8">
    <property type="entry name" value="CATION-TRANSPORTING ATPASE"/>
    <property type="match status" value="1"/>
</dbReference>
<comment type="caution">
    <text evidence="13">The sequence shown here is derived from an EMBL/GenBank/DDBJ whole genome shotgun (WGS) entry which is preliminary data.</text>
</comment>
<keyword evidence="2" id="KW-0597">Phosphoprotein</keyword>
<dbReference type="SUPFAM" id="SSF56784">
    <property type="entry name" value="HAD-like"/>
    <property type="match status" value="1"/>
</dbReference>
<dbReference type="Gene3D" id="3.40.50.1000">
    <property type="entry name" value="HAD superfamily/HAD-like"/>
    <property type="match status" value="2"/>
</dbReference>
<feature type="transmembrane region" description="Helical" evidence="11">
    <location>
        <begin position="653"/>
        <end position="670"/>
    </location>
</feature>
<evidence type="ECO:0000313" key="14">
    <source>
        <dbReference type="Proteomes" id="UP001479436"/>
    </source>
</evidence>
<dbReference type="InterPro" id="IPR023299">
    <property type="entry name" value="ATPase_P-typ_cyto_dom_N"/>
</dbReference>
<dbReference type="SFLD" id="SFLDS00003">
    <property type="entry name" value="Haloacid_Dehalogenase"/>
    <property type="match status" value="1"/>
</dbReference>
<evidence type="ECO:0000256" key="7">
    <source>
        <dbReference type="ARBA" id="ARBA00022842"/>
    </source>
</evidence>
<sequence length="871" mass="96724">MLTGESIPVSKTPVTTVALKNMDLTLLSQTAQVSKHFLYSGTKIIRVRSGAQGIGKKKWSENQKGMRATAMVVRTGFNTTKGSLVRSIMFPKPNKFQFYRDSFRFIGVFAFVAVIGFIASVANFVRLDIGASLIVRRALDLITVVVPPALPATMSVGMSFAISRLRQKNIFCISPSRVNVCGKINMVCFDKTGTLTEDGLDILGVRSLRGSISEFEPLVKRVDEVDGHSNITKSPSLIQALAVCHSLKLVNYEPVGDPLDQKMFEFSRWVLEENGEISGNPSNIQKSGKIPHNLPVLRPQSANDDEGLSVLRSFDFIPVLRRMSVIVSPLGTSISHVYVKGAPEIILDICKKETIPDDFEQVLSAYTHRGYRVIALAGKIWDDAWGNAMKVKRESVESNLDFLGFIVFENKLKPTTAGVIDELTDAKIRKVMCTGDNILTAISVSRECGIIDPQSQVFIPRMFESANEVENKIIWEDVDCSAIKLNPETLFPVNSKSDSDVVIMHGNHQYHLAITGEVFRWMIDHAPVQLVNRMLVSTQIFTRMSPDEKQELVEKLQDIGYCVAFCGDGANDCGALKAADVGVSLSEAEASVAAPFTSKSTDISCMLDVIREGRAALVTSFSCFKFMALYSIIQFTSVCFLYEFGAVLGDFQYLYFDLFIILPIAVAMGRTHAATKIHPKRPTANLLSKKVLTSLFGQILINSGMQLAAFLATRSQDWYTPPPPPPTEDDAINLLVEIFINTSLFYVSGFQYIFMAIVFSVGPPYRVSNFKNWVFVIVCVVLLTFNVIILLIPKTVFNGIFQLTAISQTFRWILLAIAICSFVASWTCERFVFPRLAQWIARAKHCILHGSNNAKPIKKVYKQVIAEMNSR</sequence>
<dbReference type="EMBL" id="JASJQH010009547">
    <property type="protein sequence ID" value="KAK9679165.1"/>
    <property type="molecule type" value="Genomic_DNA"/>
</dbReference>
<keyword evidence="6" id="KW-0067">ATP-binding</keyword>
<dbReference type="PANTHER" id="PTHR45630">
    <property type="entry name" value="CATION-TRANSPORTING ATPASE-RELATED"/>
    <property type="match status" value="1"/>
</dbReference>
<dbReference type="SFLD" id="SFLDG00002">
    <property type="entry name" value="C1.7:_P-type_atpase_like"/>
    <property type="match status" value="1"/>
</dbReference>
<feature type="transmembrane region" description="Helical" evidence="11">
    <location>
        <begin position="615"/>
        <end position="633"/>
    </location>
</feature>
<dbReference type="InterPro" id="IPR006544">
    <property type="entry name" value="P-type_TPase_V"/>
</dbReference>